<dbReference type="Proteomes" id="UP001230504">
    <property type="component" value="Unassembled WGS sequence"/>
</dbReference>
<evidence type="ECO:0000313" key="3">
    <source>
        <dbReference type="EMBL" id="KAK1600230.1"/>
    </source>
</evidence>
<dbReference type="EMBL" id="JAHLJV010000001">
    <property type="protein sequence ID" value="KAK1600230.1"/>
    <property type="molecule type" value="Genomic_DNA"/>
</dbReference>
<accession>A0AAD8VD58</accession>
<gene>
    <name evidence="3" type="ORF">LY79DRAFT_532955</name>
</gene>
<keyword evidence="2" id="KW-0732">Signal</keyword>
<evidence type="ECO:0008006" key="5">
    <source>
        <dbReference type="Google" id="ProtNLM"/>
    </source>
</evidence>
<sequence>MPRGPVGTGVRSLLLALPKSAQAIDAWSTLLTDESRSPLRVYHSFPLAQRPRPTGADDVVSNSKCGSGLEIAPRKGQRHEHVSFEGAVQAPNDSC</sequence>
<evidence type="ECO:0000256" key="2">
    <source>
        <dbReference type="SAM" id="SignalP"/>
    </source>
</evidence>
<keyword evidence="4" id="KW-1185">Reference proteome</keyword>
<evidence type="ECO:0000313" key="4">
    <source>
        <dbReference type="Proteomes" id="UP001230504"/>
    </source>
</evidence>
<protein>
    <recommendedName>
        <fullName evidence="5">Secreted protein</fullName>
    </recommendedName>
</protein>
<comment type="caution">
    <text evidence="3">The sequence shown here is derived from an EMBL/GenBank/DDBJ whole genome shotgun (WGS) entry which is preliminary data.</text>
</comment>
<proteinExistence type="predicted"/>
<feature type="region of interest" description="Disordered" evidence="1">
    <location>
        <begin position="70"/>
        <end position="95"/>
    </location>
</feature>
<name>A0AAD8VD58_9PEZI</name>
<dbReference type="AlphaFoldDB" id="A0AAD8VD58"/>
<reference evidence="3" key="1">
    <citation type="submission" date="2021-06" db="EMBL/GenBank/DDBJ databases">
        <title>Comparative genomics, transcriptomics and evolutionary studies reveal genomic signatures of adaptation to plant cell wall in hemibiotrophic fungi.</title>
        <authorList>
            <consortium name="DOE Joint Genome Institute"/>
            <person name="Baroncelli R."/>
            <person name="Diaz J.F."/>
            <person name="Benocci T."/>
            <person name="Peng M."/>
            <person name="Battaglia E."/>
            <person name="Haridas S."/>
            <person name="Andreopoulos W."/>
            <person name="Labutti K."/>
            <person name="Pangilinan J."/>
            <person name="Floch G.L."/>
            <person name="Makela M.R."/>
            <person name="Henrissat B."/>
            <person name="Grigoriev I.V."/>
            <person name="Crouch J.A."/>
            <person name="De Vries R.P."/>
            <person name="Sukno S.A."/>
            <person name="Thon M.R."/>
        </authorList>
    </citation>
    <scope>NUCLEOTIDE SEQUENCE</scope>
    <source>
        <strain evidence="3">CBS 125086</strain>
    </source>
</reference>
<dbReference type="RefSeq" id="XP_060420726.1">
    <property type="nucleotide sequence ID" value="XM_060556330.1"/>
</dbReference>
<organism evidence="3 4">
    <name type="scientific">Colletotrichum navitas</name>
    <dbReference type="NCBI Taxonomy" id="681940"/>
    <lineage>
        <taxon>Eukaryota</taxon>
        <taxon>Fungi</taxon>
        <taxon>Dikarya</taxon>
        <taxon>Ascomycota</taxon>
        <taxon>Pezizomycotina</taxon>
        <taxon>Sordariomycetes</taxon>
        <taxon>Hypocreomycetidae</taxon>
        <taxon>Glomerellales</taxon>
        <taxon>Glomerellaceae</taxon>
        <taxon>Colletotrichum</taxon>
        <taxon>Colletotrichum graminicola species complex</taxon>
    </lineage>
</organism>
<feature type="signal peptide" evidence="2">
    <location>
        <begin position="1"/>
        <end position="23"/>
    </location>
</feature>
<dbReference type="GeneID" id="85440570"/>
<feature type="chain" id="PRO_5041901595" description="Secreted protein" evidence="2">
    <location>
        <begin position="24"/>
        <end position="95"/>
    </location>
</feature>
<evidence type="ECO:0000256" key="1">
    <source>
        <dbReference type="SAM" id="MobiDB-lite"/>
    </source>
</evidence>